<comment type="caution">
    <text evidence="2">The sequence shown here is derived from an EMBL/GenBank/DDBJ whole genome shotgun (WGS) entry which is preliminary data.</text>
</comment>
<sequence>MDTRQKATEEHLRKIDRDFSDLGLAYSPLNGKIKRMCCKQDRIEELMQDMNSKYESLVAMMSRLNATQNEQRNKQVEGGSSGTAISSGDLGNRNHNSNRGYGEQRNHTKLPKIDFPIFG</sequence>
<evidence type="ECO:0000313" key="2">
    <source>
        <dbReference type="EMBL" id="KAL2527599.1"/>
    </source>
</evidence>
<dbReference type="EMBL" id="JBFOLK010000003">
    <property type="protein sequence ID" value="KAL2527599.1"/>
    <property type="molecule type" value="Genomic_DNA"/>
</dbReference>
<gene>
    <name evidence="2" type="ORF">Adt_12653</name>
</gene>
<evidence type="ECO:0000313" key="3">
    <source>
        <dbReference type="Proteomes" id="UP001604336"/>
    </source>
</evidence>
<proteinExistence type="predicted"/>
<dbReference type="Proteomes" id="UP001604336">
    <property type="component" value="Unassembled WGS sequence"/>
</dbReference>
<name>A0ABD1URH1_9LAMI</name>
<keyword evidence="3" id="KW-1185">Reference proteome</keyword>
<dbReference type="AlphaFoldDB" id="A0ABD1URH1"/>
<evidence type="ECO:0000256" key="1">
    <source>
        <dbReference type="SAM" id="MobiDB-lite"/>
    </source>
</evidence>
<protein>
    <submittedName>
        <fullName evidence="2">Uncharacterized protein</fullName>
    </submittedName>
</protein>
<accession>A0ABD1URH1</accession>
<reference evidence="3" key="1">
    <citation type="submission" date="2024-07" db="EMBL/GenBank/DDBJ databases">
        <title>Two chromosome-level genome assemblies of Korean endemic species Abeliophyllum distichum and Forsythia ovata (Oleaceae).</title>
        <authorList>
            <person name="Jang H."/>
        </authorList>
    </citation>
    <scope>NUCLEOTIDE SEQUENCE [LARGE SCALE GENOMIC DNA]</scope>
</reference>
<organism evidence="2 3">
    <name type="scientific">Abeliophyllum distichum</name>
    <dbReference type="NCBI Taxonomy" id="126358"/>
    <lineage>
        <taxon>Eukaryota</taxon>
        <taxon>Viridiplantae</taxon>
        <taxon>Streptophyta</taxon>
        <taxon>Embryophyta</taxon>
        <taxon>Tracheophyta</taxon>
        <taxon>Spermatophyta</taxon>
        <taxon>Magnoliopsida</taxon>
        <taxon>eudicotyledons</taxon>
        <taxon>Gunneridae</taxon>
        <taxon>Pentapetalae</taxon>
        <taxon>asterids</taxon>
        <taxon>lamiids</taxon>
        <taxon>Lamiales</taxon>
        <taxon>Oleaceae</taxon>
        <taxon>Forsythieae</taxon>
        <taxon>Abeliophyllum</taxon>
    </lineage>
</organism>
<feature type="region of interest" description="Disordered" evidence="1">
    <location>
        <begin position="69"/>
        <end position="110"/>
    </location>
</feature>